<evidence type="ECO:0000313" key="1">
    <source>
        <dbReference type="EMBL" id="GLL02278.1"/>
    </source>
</evidence>
<dbReference type="AlphaFoldDB" id="A0A9W6NMK7"/>
<comment type="caution">
    <text evidence="1">The sequence shown here is derived from an EMBL/GenBank/DDBJ whole genome shotgun (WGS) entry which is preliminary data.</text>
</comment>
<dbReference type="RefSeq" id="WP_271189358.1">
    <property type="nucleotide sequence ID" value="NZ_BSFP01000022.1"/>
</dbReference>
<keyword evidence="2" id="KW-1185">Reference proteome</keyword>
<reference evidence="1" key="1">
    <citation type="journal article" date="2014" name="Int. J. Syst. Evol. Microbiol.">
        <title>Complete genome sequence of Corynebacterium casei LMG S-19264T (=DSM 44701T), isolated from a smear-ripened cheese.</title>
        <authorList>
            <consortium name="US DOE Joint Genome Institute (JGI-PGF)"/>
            <person name="Walter F."/>
            <person name="Albersmeier A."/>
            <person name="Kalinowski J."/>
            <person name="Ruckert C."/>
        </authorList>
    </citation>
    <scope>NUCLEOTIDE SEQUENCE</scope>
    <source>
        <strain evidence="1">VKM Ac-1321</strain>
    </source>
</reference>
<dbReference type="InterPro" id="IPR046036">
    <property type="entry name" value="DUF5994"/>
</dbReference>
<sequence>MADVDPDANGRRETRLELRTTCPAPAAALDGAWWPRSRDSIGELIALIDALDARQAPVRLLMLNPDDWRGHPHRIEMADRSVRIAWVAMLDRSVVIGATAGGLRIDLQLMVPAAGGAAGR</sequence>
<proteinExistence type="predicted"/>
<accession>A0A9W6NMK7</accession>
<organism evidence="1 2">
    <name type="scientific">Dactylosporangium matsuzakiense</name>
    <dbReference type="NCBI Taxonomy" id="53360"/>
    <lineage>
        <taxon>Bacteria</taxon>
        <taxon>Bacillati</taxon>
        <taxon>Actinomycetota</taxon>
        <taxon>Actinomycetes</taxon>
        <taxon>Micromonosporales</taxon>
        <taxon>Micromonosporaceae</taxon>
        <taxon>Dactylosporangium</taxon>
    </lineage>
</organism>
<dbReference type="EMBL" id="BSFP01000022">
    <property type="protein sequence ID" value="GLL02278.1"/>
    <property type="molecule type" value="Genomic_DNA"/>
</dbReference>
<name>A0A9W6NMK7_9ACTN</name>
<dbReference type="Proteomes" id="UP001143480">
    <property type="component" value="Unassembled WGS sequence"/>
</dbReference>
<dbReference type="Pfam" id="PF19457">
    <property type="entry name" value="DUF5994"/>
    <property type="match status" value="1"/>
</dbReference>
<gene>
    <name evidence="1" type="ORF">GCM10017581_040200</name>
</gene>
<reference evidence="1" key="2">
    <citation type="submission" date="2023-01" db="EMBL/GenBank/DDBJ databases">
        <authorList>
            <person name="Sun Q."/>
            <person name="Evtushenko L."/>
        </authorList>
    </citation>
    <scope>NUCLEOTIDE SEQUENCE</scope>
    <source>
        <strain evidence="1">VKM Ac-1321</strain>
    </source>
</reference>
<protein>
    <submittedName>
        <fullName evidence="1">Uncharacterized protein</fullName>
    </submittedName>
</protein>
<evidence type="ECO:0000313" key="2">
    <source>
        <dbReference type="Proteomes" id="UP001143480"/>
    </source>
</evidence>